<dbReference type="KEGG" id="samy:DB32_006082"/>
<dbReference type="RefSeq" id="WP_053236029.1">
    <property type="nucleotide sequence ID" value="NZ_CP011125.1"/>
</dbReference>
<name>A0A0F6W725_9BACT</name>
<evidence type="ECO:0000313" key="1">
    <source>
        <dbReference type="EMBL" id="AKF08933.1"/>
    </source>
</evidence>
<dbReference type="EMBL" id="CP011125">
    <property type="protein sequence ID" value="AKF08933.1"/>
    <property type="molecule type" value="Genomic_DNA"/>
</dbReference>
<dbReference type="OrthoDB" id="5514161at2"/>
<gene>
    <name evidence="1" type="ORF">DB32_006082</name>
</gene>
<organism evidence="1 2">
    <name type="scientific">Sandaracinus amylolyticus</name>
    <dbReference type="NCBI Taxonomy" id="927083"/>
    <lineage>
        <taxon>Bacteria</taxon>
        <taxon>Pseudomonadati</taxon>
        <taxon>Myxococcota</taxon>
        <taxon>Polyangia</taxon>
        <taxon>Polyangiales</taxon>
        <taxon>Sandaracinaceae</taxon>
        <taxon>Sandaracinus</taxon>
    </lineage>
</organism>
<proteinExistence type="predicted"/>
<evidence type="ECO:0000313" key="2">
    <source>
        <dbReference type="Proteomes" id="UP000034883"/>
    </source>
</evidence>
<sequence>MDPNALLAGRTRETKIRRDARGRWFDGLDPIDHVLLTQAFDAWIDRAEDGRYCLKNDINWAYVTIEGAPVFVRSIEREGDVVWLQLSDGRREALDASTLREDREGALHCQVRGGALAARFDVHAAMQLEPLVAEDERGAHLVIAGRVVRPPVVDDPIAWPR</sequence>
<reference evidence="1 2" key="1">
    <citation type="submission" date="2015-03" db="EMBL/GenBank/DDBJ databases">
        <title>Genome assembly of Sandaracinus amylolyticus DSM 53668.</title>
        <authorList>
            <person name="Sharma G."/>
            <person name="Subramanian S."/>
        </authorList>
    </citation>
    <scope>NUCLEOTIDE SEQUENCE [LARGE SCALE GENOMIC DNA]</scope>
    <source>
        <strain evidence="1 2">DSM 53668</strain>
    </source>
</reference>
<accession>A0A0F6W725</accession>
<protein>
    <submittedName>
        <fullName evidence="1">Uncharacterized protein</fullName>
    </submittedName>
</protein>
<dbReference type="AlphaFoldDB" id="A0A0F6W725"/>
<keyword evidence="2" id="KW-1185">Reference proteome</keyword>
<dbReference type="Proteomes" id="UP000034883">
    <property type="component" value="Chromosome"/>
</dbReference>